<accession>A0A1M5BBF8</accession>
<proteinExistence type="predicted"/>
<reference evidence="1 2" key="1">
    <citation type="submission" date="2016-11" db="EMBL/GenBank/DDBJ databases">
        <authorList>
            <person name="Jaros S."/>
            <person name="Januszkiewicz K."/>
            <person name="Wedrychowicz H."/>
        </authorList>
    </citation>
    <scope>NUCLEOTIDE SEQUENCE [LARGE SCALE GENOMIC DNA]</scope>
    <source>
        <strain evidence="1 2">DSM 44523</strain>
    </source>
</reference>
<dbReference type="AlphaFoldDB" id="A0A1M5BBF8"/>
<dbReference type="RefSeq" id="WP_143174090.1">
    <property type="nucleotide sequence ID" value="NZ_FQVN01000003.1"/>
</dbReference>
<gene>
    <name evidence="1" type="ORF">SAMN05444320_103491</name>
</gene>
<protein>
    <submittedName>
        <fullName evidence="1">Uncharacterized protein</fullName>
    </submittedName>
</protein>
<evidence type="ECO:0000313" key="1">
    <source>
        <dbReference type="EMBL" id="SHF39768.1"/>
    </source>
</evidence>
<dbReference type="OrthoDB" id="3394546at2"/>
<sequence length="141" mass="16424">MHRYLKVAVRAGLQRWSTWREGERRHRVEKEALEVREAHEQWLEGRVRLLPLLDQWRESVVDVLPAGSELEIDVDLDEAPSGPWLWFIEFRVGATEWEAIAPPRLDHLAFADEAGYFEVVVGLEEVPGFLRRRVASARGRE</sequence>
<keyword evidence="2" id="KW-1185">Reference proteome</keyword>
<dbReference type="Proteomes" id="UP000184501">
    <property type="component" value="Unassembled WGS sequence"/>
</dbReference>
<organism evidence="1 2">
    <name type="scientific">Streptoalloteichus hindustanus</name>
    <dbReference type="NCBI Taxonomy" id="2017"/>
    <lineage>
        <taxon>Bacteria</taxon>
        <taxon>Bacillati</taxon>
        <taxon>Actinomycetota</taxon>
        <taxon>Actinomycetes</taxon>
        <taxon>Pseudonocardiales</taxon>
        <taxon>Pseudonocardiaceae</taxon>
        <taxon>Streptoalloteichus</taxon>
    </lineage>
</organism>
<dbReference type="STRING" id="2017.SAMN05444320_103491"/>
<dbReference type="EMBL" id="FQVN01000003">
    <property type="protein sequence ID" value="SHF39768.1"/>
    <property type="molecule type" value="Genomic_DNA"/>
</dbReference>
<evidence type="ECO:0000313" key="2">
    <source>
        <dbReference type="Proteomes" id="UP000184501"/>
    </source>
</evidence>
<name>A0A1M5BBF8_STRHI</name>